<protein>
    <recommendedName>
        <fullName evidence="4">Tc1-like transposase DDE domain-containing protein</fullName>
    </recommendedName>
</protein>
<keyword evidence="3" id="KW-1185">Reference proteome</keyword>
<name>D3B8G3_HETP5</name>
<reference evidence="2 3" key="1">
    <citation type="journal article" date="2011" name="Genome Res.">
        <title>Phylogeny-wide analysis of social amoeba genomes highlights ancient origins for complex intercellular communication.</title>
        <authorList>
            <person name="Heidel A.J."/>
            <person name="Lawal H.M."/>
            <person name="Felder M."/>
            <person name="Schilde C."/>
            <person name="Helps N.R."/>
            <person name="Tunggal B."/>
            <person name="Rivero F."/>
            <person name="John U."/>
            <person name="Schleicher M."/>
            <person name="Eichinger L."/>
            <person name="Platzer M."/>
            <person name="Noegel A.A."/>
            <person name="Schaap P."/>
            <person name="Gloeckner G."/>
        </authorList>
    </citation>
    <scope>NUCLEOTIDE SEQUENCE [LARGE SCALE GENOMIC DNA]</scope>
    <source>
        <strain evidence="3">ATCC 26659 / Pp 5 / PN500</strain>
    </source>
</reference>
<feature type="region of interest" description="Disordered" evidence="1">
    <location>
        <begin position="217"/>
        <end position="259"/>
    </location>
</feature>
<feature type="compositionally biased region" description="Low complexity" evidence="1">
    <location>
        <begin position="222"/>
        <end position="231"/>
    </location>
</feature>
<proteinExistence type="predicted"/>
<dbReference type="Gene3D" id="3.30.420.10">
    <property type="entry name" value="Ribonuclease H-like superfamily/Ribonuclease H"/>
    <property type="match status" value="1"/>
</dbReference>
<dbReference type="EMBL" id="ADBJ01000020">
    <property type="protein sequence ID" value="EFA82331.1"/>
    <property type="molecule type" value="Genomic_DNA"/>
</dbReference>
<comment type="caution">
    <text evidence="2">The sequence shown here is derived from an EMBL/GenBank/DDBJ whole genome shotgun (WGS) entry which is preliminary data.</text>
</comment>
<feature type="compositionally biased region" description="Basic and acidic residues" evidence="1">
    <location>
        <begin position="184"/>
        <end position="198"/>
    </location>
</feature>
<evidence type="ECO:0000256" key="1">
    <source>
        <dbReference type="SAM" id="MobiDB-lite"/>
    </source>
</evidence>
<gene>
    <name evidence="2" type="ORF">PPL_04756</name>
</gene>
<evidence type="ECO:0000313" key="3">
    <source>
        <dbReference type="Proteomes" id="UP000001396"/>
    </source>
</evidence>
<accession>D3B8G3</accession>
<dbReference type="InterPro" id="IPR036397">
    <property type="entry name" value="RNaseH_sf"/>
</dbReference>
<dbReference type="GeneID" id="31360243"/>
<dbReference type="GO" id="GO:0003676">
    <property type="term" value="F:nucleic acid binding"/>
    <property type="evidence" value="ECO:0007669"/>
    <property type="project" value="InterPro"/>
</dbReference>
<dbReference type="STRING" id="670386.D3B8G3"/>
<sequence>MSSLIRIEEKIDYVNGIPFTNKKPTTRGGRAETIGVVCAVTGRKILMARSQFGHFTNDAFRYFFRTLLQKLDKEYPNQSFTFIGDNEGIYKDALSLLSTDKYKRHRSIPNPRFSPFLNSIEYLFNQLKANVRGGKYRTIGDLSLEKSPIHSWRVTLDNKVKALDPPERQWDYAHQTIFMASKERLDTPLAKDDDKNQPKESNNFMWENGQKVFIYKQNEEPTSSSVTTKNKTTAKKPTKTTKRLPKKLKKSTKTTKKST</sequence>
<evidence type="ECO:0000313" key="2">
    <source>
        <dbReference type="EMBL" id="EFA82331.1"/>
    </source>
</evidence>
<dbReference type="RefSeq" id="XP_020434448.1">
    <property type="nucleotide sequence ID" value="XM_020575653.1"/>
</dbReference>
<feature type="compositionally biased region" description="Basic residues" evidence="1">
    <location>
        <begin position="232"/>
        <end position="259"/>
    </location>
</feature>
<dbReference type="Proteomes" id="UP000001396">
    <property type="component" value="Unassembled WGS sequence"/>
</dbReference>
<feature type="region of interest" description="Disordered" evidence="1">
    <location>
        <begin position="184"/>
        <end position="203"/>
    </location>
</feature>
<organism evidence="2 3">
    <name type="scientific">Heterostelium pallidum (strain ATCC 26659 / Pp 5 / PN500)</name>
    <name type="common">Cellular slime mold</name>
    <name type="synonym">Polysphondylium pallidum</name>
    <dbReference type="NCBI Taxonomy" id="670386"/>
    <lineage>
        <taxon>Eukaryota</taxon>
        <taxon>Amoebozoa</taxon>
        <taxon>Evosea</taxon>
        <taxon>Eumycetozoa</taxon>
        <taxon>Dictyostelia</taxon>
        <taxon>Acytosteliales</taxon>
        <taxon>Acytosteliaceae</taxon>
        <taxon>Heterostelium</taxon>
    </lineage>
</organism>
<dbReference type="InParanoid" id="D3B8G3"/>
<dbReference type="AlphaFoldDB" id="D3B8G3"/>
<evidence type="ECO:0008006" key="4">
    <source>
        <dbReference type="Google" id="ProtNLM"/>
    </source>
</evidence>